<dbReference type="AlphaFoldDB" id="A0AAV5UK90"/>
<sequence>VSPSSSLSLRHIRCYREALSIPPPPLMKSLILLPTLLLLLLPATFAWRFVSKVEELPVEITDRLERARPKVRLCSKESEESTDCVLCTVCHPHEYELIGCSGQMDSVCASCTTGWMRNTPKTVDFFRKCKTLPFLFPDISFPKLQPLKLESVSSSMFADQEKMLQDAENTESAEMDDELSEEKDDYDWEDDEEEEEDEPVGIEPVVVDETEEDSQSAEAELEQTQIVWRSRAERVIALSFQMDEMDRDNEAENESVEDEDSVEQTVEDEEEDSDVIVIAPLESEETSDPFDSKIKDKEAEDNTDEESEELDHRVYPLHRDNIWRIIGPEITKIDDKDISKELRKEISERKEAWRNEKGMKRYEMETRKILSSDELIDDYADPFSSKVIGGYRPLPVNFEKDHYSFSEVMGRMDPLIRFAVILCFALVALILVLSIKICFMKRRNRVIILPELDEISRQLIEQAHARVHGNKYKKMKPEFV</sequence>
<dbReference type="EMBL" id="BTSX01000006">
    <property type="protein sequence ID" value="GMT07399.1"/>
    <property type="molecule type" value="Genomic_DNA"/>
</dbReference>
<proteinExistence type="predicted"/>
<keyword evidence="2" id="KW-0812">Transmembrane</keyword>
<feature type="non-terminal residue" evidence="3">
    <location>
        <position position="1"/>
    </location>
</feature>
<keyword evidence="2" id="KW-0472">Membrane</keyword>
<accession>A0AAV5UK90</accession>
<dbReference type="Proteomes" id="UP001432027">
    <property type="component" value="Unassembled WGS sequence"/>
</dbReference>
<organism evidence="3 4">
    <name type="scientific">Pristionchus entomophagus</name>
    <dbReference type="NCBI Taxonomy" id="358040"/>
    <lineage>
        <taxon>Eukaryota</taxon>
        <taxon>Metazoa</taxon>
        <taxon>Ecdysozoa</taxon>
        <taxon>Nematoda</taxon>
        <taxon>Chromadorea</taxon>
        <taxon>Rhabditida</taxon>
        <taxon>Rhabditina</taxon>
        <taxon>Diplogasteromorpha</taxon>
        <taxon>Diplogasteroidea</taxon>
        <taxon>Neodiplogasteridae</taxon>
        <taxon>Pristionchus</taxon>
    </lineage>
</organism>
<feature type="region of interest" description="Disordered" evidence="1">
    <location>
        <begin position="246"/>
        <end position="311"/>
    </location>
</feature>
<keyword evidence="2" id="KW-1133">Transmembrane helix</keyword>
<feature type="transmembrane region" description="Helical" evidence="2">
    <location>
        <begin position="415"/>
        <end position="435"/>
    </location>
</feature>
<name>A0AAV5UK90_9BILA</name>
<keyword evidence="4" id="KW-1185">Reference proteome</keyword>
<evidence type="ECO:0000256" key="1">
    <source>
        <dbReference type="SAM" id="MobiDB-lite"/>
    </source>
</evidence>
<evidence type="ECO:0000313" key="3">
    <source>
        <dbReference type="EMBL" id="GMT07399.1"/>
    </source>
</evidence>
<evidence type="ECO:0000256" key="2">
    <source>
        <dbReference type="SAM" id="Phobius"/>
    </source>
</evidence>
<feature type="compositionally biased region" description="Basic and acidic residues" evidence="1">
    <location>
        <begin position="290"/>
        <end position="300"/>
    </location>
</feature>
<evidence type="ECO:0008006" key="5">
    <source>
        <dbReference type="Google" id="ProtNLM"/>
    </source>
</evidence>
<feature type="compositionally biased region" description="Acidic residues" evidence="1">
    <location>
        <begin position="168"/>
        <end position="203"/>
    </location>
</feature>
<protein>
    <recommendedName>
        <fullName evidence="5">TNFR-Cys domain-containing protein</fullName>
    </recommendedName>
</protein>
<gene>
    <name evidence="3" type="ORF">PENTCL1PPCAC_29573</name>
</gene>
<reference evidence="3" key="1">
    <citation type="submission" date="2023-10" db="EMBL/GenBank/DDBJ databases">
        <title>Genome assembly of Pristionchus species.</title>
        <authorList>
            <person name="Yoshida K."/>
            <person name="Sommer R.J."/>
        </authorList>
    </citation>
    <scope>NUCLEOTIDE SEQUENCE</scope>
    <source>
        <strain evidence="3">RS0144</strain>
    </source>
</reference>
<evidence type="ECO:0000313" key="4">
    <source>
        <dbReference type="Proteomes" id="UP001432027"/>
    </source>
</evidence>
<feature type="compositionally biased region" description="Acidic residues" evidence="1">
    <location>
        <begin position="246"/>
        <end position="274"/>
    </location>
</feature>
<feature type="region of interest" description="Disordered" evidence="1">
    <location>
        <begin position="164"/>
        <end position="203"/>
    </location>
</feature>
<comment type="caution">
    <text evidence="3">The sequence shown here is derived from an EMBL/GenBank/DDBJ whole genome shotgun (WGS) entry which is preliminary data.</text>
</comment>